<accession>D8SQZ6</accession>
<organism evidence="4">
    <name type="scientific">Selaginella moellendorffii</name>
    <name type="common">Spikemoss</name>
    <dbReference type="NCBI Taxonomy" id="88036"/>
    <lineage>
        <taxon>Eukaryota</taxon>
        <taxon>Viridiplantae</taxon>
        <taxon>Streptophyta</taxon>
        <taxon>Embryophyta</taxon>
        <taxon>Tracheophyta</taxon>
        <taxon>Lycopodiopsida</taxon>
        <taxon>Selaginellales</taxon>
        <taxon>Selaginellaceae</taxon>
        <taxon>Selaginella</taxon>
    </lineage>
</organism>
<dbReference type="Proteomes" id="UP000001514">
    <property type="component" value="Unassembled WGS sequence"/>
</dbReference>
<dbReference type="PANTHER" id="PTHR14950:SF73">
    <property type="entry name" value="MINIMAL DICER"/>
    <property type="match status" value="1"/>
</dbReference>
<dbReference type="Pfam" id="PF00636">
    <property type="entry name" value="Ribonuclease_3"/>
    <property type="match status" value="1"/>
</dbReference>
<dbReference type="GO" id="GO:0004525">
    <property type="term" value="F:ribonuclease III activity"/>
    <property type="evidence" value="ECO:0007669"/>
    <property type="project" value="InterPro"/>
</dbReference>
<dbReference type="EMBL" id="GL377634">
    <property type="protein sequence ID" value="EFJ13346.1"/>
    <property type="molecule type" value="Genomic_DNA"/>
</dbReference>
<dbReference type="GO" id="GO:0006396">
    <property type="term" value="P:RNA processing"/>
    <property type="evidence" value="ECO:0007669"/>
    <property type="project" value="InterPro"/>
</dbReference>
<protein>
    <recommendedName>
        <fullName evidence="2">RNase III domain-containing protein</fullName>
    </recommendedName>
</protein>
<dbReference type="OMA" id="AMTHASH"/>
<dbReference type="Gene3D" id="1.10.1520.10">
    <property type="entry name" value="Ribonuclease III domain"/>
    <property type="match status" value="1"/>
</dbReference>
<dbReference type="SUPFAM" id="SSF69065">
    <property type="entry name" value="RNase III domain-like"/>
    <property type="match status" value="2"/>
</dbReference>
<dbReference type="OrthoDB" id="6513042at2759"/>
<dbReference type="AlphaFoldDB" id="D8SQZ6"/>
<dbReference type="CDD" id="cd00593">
    <property type="entry name" value="RIBOc"/>
    <property type="match status" value="1"/>
</dbReference>
<gene>
    <name evidence="3" type="ORF">SELMODRAFT_122841</name>
</gene>
<evidence type="ECO:0000313" key="4">
    <source>
        <dbReference type="Proteomes" id="UP000001514"/>
    </source>
</evidence>
<proteinExistence type="predicted"/>
<evidence type="ECO:0000313" key="3">
    <source>
        <dbReference type="EMBL" id="EFJ13346.1"/>
    </source>
</evidence>
<dbReference type="eggNOG" id="KOG0701">
    <property type="taxonomic scope" value="Eukaryota"/>
</dbReference>
<dbReference type="PANTHER" id="PTHR14950">
    <property type="entry name" value="DICER-RELATED"/>
    <property type="match status" value="1"/>
</dbReference>
<dbReference type="Gramene" id="EFJ13346">
    <property type="protein sequence ID" value="EFJ13346"/>
    <property type="gene ID" value="SELMODRAFT_122841"/>
</dbReference>
<keyword evidence="1" id="KW-0378">Hydrolase</keyword>
<evidence type="ECO:0000259" key="2">
    <source>
        <dbReference type="PROSITE" id="PS50142"/>
    </source>
</evidence>
<dbReference type="PROSITE" id="PS50142">
    <property type="entry name" value="RNASE_3_2"/>
    <property type="match status" value="1"/>
</dbReference>
<dbReference type="KEGG" id="smo:SELMODRAFT_122841"/>
<keyword evidence="4" id="KW-1185">Reference proteome</keyword>
<feature type="domain" description="RNase III" evidence="2">
    <location>
        <begin position="74"/>
        <end position="162"/>
    </location>
</feature>
<dbReference type="InParanoid" id="D8SQZ6"/>
<name>D8SQZ6_SELML</name>
<dbReference type="InterPro" id="IPR000999">
    <property type="entry name" value="RNase_III_dom"/>
</dbReference>
<dbReference type="InterPro" id="IPR036389">
    <property type="entry name" value="RNase_III_sf"/>
</dbReference>
<evidence type="ECO:0000256" key="1">
    <source>
        <dbReference type="ARBA" id="ARBA00022801"/>
    </source>
</evidence>
<reference evidence="3 4" key="1">
    <citation type="journal article" date="2011" name="Science">
        <title>The Selaginella genome identifies genetic changes associated with the evolution of vascular plants.</title>
        <authorList>
            <person name="Banks J.A."/>
            <person name="Nishiyama T."/>
            <person name="Hasebe M."/>
            <person name="Bowman J.L."/>
            <person name="Gribskov M."/>
            <person name="dePamphilis C."/>
            <person name="Albert V.A."/>
            <person name="Aono N."/>
            <person name="Aoyama T."/>
            <person name="Ambrose B.A."/>
            <person name="Ashton N.W."/>
            <person name="Axtell M.J."/>
            <person name="Barker E."/>
            <person name="Barker M.S."/>
            <person name="Bennetzen J.L."/>
            <person name="Bonawitz N.D."/>
            <person name="Chapple C."/>
            <person name="Cheng C."/>
            <person name="Correa L.G."/>
            <person name="Dacre M."/>
            <person name="DeBarry J."/>
            <person name="Dreyer I."/>
            <person name="Elias M."/>
            <person name="Engstrom E.M."/>
            <person name="Estelle M."/>
            <person name="Feng L."/>
            <person name="Finet C."/>
            <person name="Floyd S.K."/>
            <person name="Frommer W.B."/>
            <person name="Fujita T."/>
            <person name="Gramzow L."/>
            <person name="Gutensohn M."/>
            <person name="Harholt J."/>
            <person name="Hattori M."/>
            <person name="Heyl A."/>
            <person name="Hirai T."/>
            <person name="Hiwatashi Y."/>
            <person name="Ishikawa M."/>
            <person name="Iwata M."/>
            <person name="Karol K.G."/>
            <person name="Koehler B."/>
            <person name="Kolukisaoglu U."/>
            <person name="Kubo M."/>
            <person name="Kurata T."/>
            <person name="Lalonde S."/>
            <person name="Li K."/>
            <person name="Li Y."/>
            <person name="Litt A."/>
            <person name="Lyons E."/>
            <person name="Manning G."/>
            <person name="Maruyama T."/>
            <person name="Michael T.P."/>
            <person name="Mikami K."/>
            <person name="Miyazaki S."/>
            <person name="Morinaga S."/>
            <person name="Murata T."/>
            <person name="Mueller-Roeber B."/>
            <person name="Nelson D.R."/>
            <person name="Obara M."/>
            <person name="Oguri Y."/>
            <person name="Olmstead R.G."/>
            <person name="Onodera N."/>
            <person name="Petersen B.L."/>
            <person name="Pils B."/>
            <person name="Prigge M."/>
            <person name="Rensing S.A."/>
            <person name="Riano-Pachon D.M."/>
            <person name="Roberts A.W."/>
            <person name="Sato Y."/>
            <person name="Scheller H.V."/>
            <person name="Schulz B."/>
            <person name="Schulz C."/>
            <person name="Shakirov E.V."/>
            <person name="Shibagaki N."/>
            <person name="Shinohara N."/>
            <person name="Shippen D.E."/>
            <person name="Soerensen I."/>
            <person name="Sotooka R."/>
            <person name="Sugimoto N."/>
            <person name="Sugita M."/>
            <person name="Sumikawa N."/>
            <person name="Tanurdzic M."/>
            <person name="Theissen G."/>
            <person name="Ulvskov P."/>
            <person name="Wakazuki S."/>
            <person name="Weng J.K."/>
            <person name="Willats W.W."/>
            <person name="Wipf D."/>
            <person name="Wolf P.G."/>
            <person name="Yang L."/>
            <person name="Zimmer A.D."/>
            <person name="Zhu Q."/>
            <person name="Mitros T."/>
            <person name="Hellsten U."/>
            <person name="Loque D."/>
            <person name="Otillar R."/>
            <person name="Salamov A."/>
            <person name="Schmutz J."/>
            <person name="Shapiro H."/>
            <person name="Lindquist E."/>
            <person name="Lucas S."/>
            <person name="Rokhsar D."/>
            <person name="Grigoriev I.V."/>
        </authorList>
    </citation>
    <scope>NUCLEOTIDE SEQUENCE [LARGE SCALE GENOMIC DNA]</scope>
</reference>
<sequence>MIPAAAKIPEQLLSTKTLADVVEAVLGACVLEGELAAAMAAANWLQIPVRFPPEAEDHHRFEVTGCGSLTDDDLKELQEKLGYQFRNKQVLRVALSFHDDNFTFRRLEFLGDAVLDYLVTRHLVRSFPDQSAGRHNTIKQATINKEHYSCISIRHGFHVYLQKVHFVPQIAEFAESLVEEHARGKACSTFGISRLNSPKVSQVLQLSCLLILCFSCLET</sequence>
<dbReference type="STRING" id="88036.D8SQZ6"/>
<dbReference type="HOGENOM" id="CLU_1263408_0_0_1"/>